<accession>A0ABD0VDH4</accession>
<proteinExistence type="predicted"/>
<reference evidence="2 3" key="1">
    <citation type="journal article" date="2024" name="Plant Biotechnol. J.">
        <title>Dendrobium thyrsiflorum genome and its molecular insights into genes involved in important horticultural traits.</title>
        <authorList>
            <person name="Chen B."/>
            <person name="Wang J.Y."/>
            <person name="Zheng P.J."/>
            <person name="Li K.L."/>
            <person name="Liang Y.M."/>
            <person name="Chen X.F."/>
            <person name="Zhang C."/>
            <person name="Zhao X."/>
            <person name="He X."/>
            <person name="Zhang G.Q."/>
            <person name="Liu Z.J."/>
            <person name="Xu Q."/>
        </authorList>
    </citation>
    <scope>NUCLEOTIDE SEQUENCE [LARGE SCALE GENOMIC DNA]</scope>
    <source>
        <strain evidence="2">GZMU011</strain>
    </source>
</reference>
<evidence type="ECO:0000313" key="2">
    <source>
        <dbReference type="EMBL" id="KAL0923084.1"/>
    </source>
</evidence>
<evidence type="ECO:0000256" key="1">
    <source>
        <dbReference type="SAM" id="MobiDB-lite"/>
    </source>
</evidence>
<comment type="caution">
    <text evidence="2">The sequence shown here is derived from an EMBL/GenBank/DDBJ whole genome shotgun (WGS) entry which is preliminary data.</text>
</comment>
<gene>
    <name evidence="2" type="ORF">M5K25_007129</name>
</gene>
<organism evidence="2 3">
    <name type="scientific">Dendrobium thyrsiflorum</name>
    <name type="common">Pinecone-like raceme dendrobium</name>
    <name type="synonym">Orchid</name>
    <dbReference type="NCBI Taxonomy" id="117978"/>
    <lineage>
        <taxon>Eukaryota</taxon>
        <taxon>Viridiplantae</taxon>
        <taxon>Streptophyta</taxon>
        <taxon>Embryophyta</taxon>
        <taxon>Tracheophyta</taxon>
        <taxon>Spermatophyta</taxon>
        <taxon>Magnoliopsida</taxon>
        <taxon>Liliopsida</taxon>
        <taxon>Asparagales</taxon>
        <taxon>Orchidaceae</taxon>
        <taxon>Epidendroideae</taxon>
        <taxon>Malaxideae</taxon>
        <taxon>Dendrobiinae</taxon>
        <taxon>Dendrobium</taxon>
    </lineage>
</organism>
<dbReference type="Proteomes" id="UP001552299">
    <property type="component" value="Unassembled WGS sequence"/>
</dbReference>
<feature type="region of interest" description="Disordered" evidence="1">
    <location>
        <begin position="81"/>
        <end position="102"/>
    </location>
</feature>
<protein>
    <submittedName>
        <fullName evidence="2">Uncharacterized protein</fullName>
    </submittedName>
</protein>
<dbReference type="AlphaFoldDB" id="A0ABD0VDH4"/>
<evidence type="ECO:0000313" key="3">
    <source>
        <dbReference type="Proteomes" id="UP001552299"/>
    </source>
</evidence>
<dbReference type="EMBL" id="JANQDX010000006">
    <property type="protein sequence ID" value="KAL0923084.1"/>
    <property type="molecule type" value="Genomic_DNA"/>
</dbReference>
<name>A0ABD0VDH4_DENTH</name>
<sequence length="141" mass="15768">MCKDQTLQVLTICDDEEIGERASFHLVHKVGIWEGSIDGSTNLIGRKKSWNKDKLFPSQILILTWYQSLDESKKKVDGVGALRRRRRRRQTGSLTTSRDRAVPTKDEEGITIGISTYSEVAAEVVSLANRKGLLGIPIQVS</sequence>
<keyword evidence="3" id="KW-1185">Reference proteome</keyword>